<comment type="subcellular location">
    <subcellularLocation>
        <location evidence="1">Plastid</location>
        <location evidence="1">Chloroplast membrane</location>
        <topology evidence="1">Multi-pass membrane protein</topology>
    </subcellularLocation>
</comment>
<organism evidence="8 9">
    <name type="scientific">Heracleum sosnowskyi</name>
    <dbReference type="NCBI Taxonomy" id="360622"/>
    <lineage>
        <taxon>Eukaryota</taxon>
        <taxon>Viridiplantae</taxon>
        <taxon>Streptophyta</taxon>
        <taxon>Embryophyta</taxon>
        <taxon>Tracheophyta</taxon>
        <taxon>Spermatophyta</taxon>
        <taxon>Magnoliopsida</taxon>
        <taxon>eudicotyledons</taxon>
        <taxon>Gunneridae</taxon>
        <taxon>Pentapetalae</taxon>
        <taxon>asterids</taxon>
        <taxon>campanulids</taxon>
        <taxon>Apiales</taxon>
        <taxon>Apiaceae</taxon>
        <taxon>Apioideae</taxon>
        <taxon>apioid superclade</taxon>
        <taxon>Tordylieae</taxon>
        <taxon>Tordyliinae</taxon>
        <taxon>Heracleum</taxon>
    </lineage>
</organism>
<keyword evidence="4" id="KW-0560">Oxidoreductase</keyword>
<comment type="similarity">
    <text evidence="2">Belongs to the sterol desaturase family.</text>
</comment>
<feature type="transmembrane region" description="Helical" evidence="7">
    <location>
        <begin position="21"/>
        <end position="38"/>
    </location>
</feature>
<evidence type="ECO:0000313" key="9">
    <source>
        <dbReference type="Proteomes" id="UP001237642"/>
    </source>
</evidence>
<dbReference type="GO" id="GO:0031969">
    <property type="term" value="C:chloroplast membrane"/>
    <property type="evidence" value="ECO:0007669"/>
    <property type="project" value="UniProtKB-SubCell"/>
</dbReference>
<evidence type="ECO:0000256" key="6">
    <source>
        <dbReference type="SAM" id="MobiDB-lite"/>
    </source>
</evidence>
<evidence type="ECO:0000256" key="4">
    <source>
        <dbReference type="ARBA" id="ARBA00023002"/>
    </source>
</evidence>
<feature type="region of interest" description="Disordered" evidence="6">
    <location>
        <begin position="124"/>
        <end position="144"/>
    </location>
</feature>
<dbReference type="EC" id="1.14.15.24" evidence="5"/>
<evidence type="ECO:0000256" key="1">
    <source>
        <dbReference type="ARBA" id="ARBA00004508"/>
    </source>
</evidence>
<gene>
    <name evidence="8" type="ORF">POM88_009359</name>
</gene>
<evidence type="ECO:0000256" key="2">
    <source>
        <dbReference type="ARBA" id="ARBA00009324"/>
    </source>
</evidence>
<keyword evidence="7" id="KW-1133">Transmembrane helix</keyword>
<dbReference type="InterPro" id="IPR045019">
    <property type="entry name" value="BETA-OHASE-like"/>
</dbReference>
<dbReference type="Proteomes" id="UP001237642">
    <property type="component" value="Unassembled WGS sequence"/>
</dbReference>
<evidence type="ECO:0000256" key="7">
    <source>
        <dbReference type="SAM" id="Phobius"/>
    </source>
</evidence>
<dbReference type="PANTHER" id="PTHR31899">
    <property type="entry name" value="BETA-CAROTENE 3-HYDROXYLASE 1, CHLOROPLASTIC"/>
    <property type="match status" value="1"/>
</dbReference>
<reference evidence="8" key="2">
    <citation type="submission" date="2023-05" db="EMBL/GenBank/DDBJ databases">
        <authorList>
            <person name="Schelkunov M.I."/>
        </authorList>
    </citation>
    <scope>NUCLEOTIDE SEQUENCE</scope>
    <source>
        <strain evidence="8">Hsosn_3</strain>
        <tissue evidence="8">Leaf</tissue>
    </source>
</reference>
<dbReference type="AlphaFoldDB" id="A0AAD8N897"/>
<proteinExistence type="inferred from homology"/>
<name>A0AAD8N897_9APIA</name>
<evidence type="ECO:0000256" key="5">
    <source>
        <dbReference type="ARBA" id="ARBA00026097"/>
    </source>
</evidence>
<keyword evidence="7" id="KW-0812">Transmembrane</keyword>
<feature type="transmembrane region" description="Helical" evidence="7">
    <location>
        <begin position="44"/>
        <end position="65"/>
    </location>
</feature>
<protein>
    <recommendedName>
        <fullName evidence="5">beta-carotene 3-hydroxylase</fullName>
        <ecNumber evidence="5">1.14.15.24</ecNumber>
    </recommendedName>
</protein>
<reference evidence="8" key="1">
    <citation type="submission" date="2023-02" db="EMBL/GenBank/DDBJ databases">
        <title>Genome of toxic invasive species Heracleum sosnowskyi carries increased number of genes despite the absence of recent whole-genome duplications.</title>
        <authorList>
            <person name="Schelkunov M."/>
            <person name="Shtratnikova V."/>
            <person name="Makarenko M."/>
            <person name="Klepikova A."/>
            <person name="Omelchenko D."/>
            <person name="Novikova G."/>
            <person name="Obukhova E."/>
            <person name="Bogdanov V."/>
            <person name="Penin A."/>
            <person name="Logacheva M."/>
        </authorList>
    </citation>
    <scope>NUCLEOTIDE SEQUENCE</scope>
    <source>
        <strain evidence="8">Hsosn_3</strain>
        <tissue evidence="8">Leaf</tissue>
    </source>
</reference>
<dbReference type="PANTHER" id="PTHR31899:SF9">
    <property type="entry name" value="BETA-CAROTENE 3-HYDROXYLASE 1, CHLOROPLASTIC"/>
    <property type="match status" value="1"/>
</dbReference>
<comment type="caution">
    <text evidence="8">The sequence shown here is derived from an EMBL/GenBank/DDBJ whole genome shotgun (WGS) entry which is preliminary data.</text>
</comment>
<sequence length="144" mass="15844">MIAIHGCIHTLTQGAIELNDLFAIINAIPAIALLAYGFFHKGIFSGLCFGVGLEITVFGIAYMFIHDGLVHKRFPVGPVANVPYLRRVAAAHQVLTTRHHMEKFNGATPYGLFLGPQEVEKVGGQEELEEEIRRRLDSSSTTNI</sequence>
<accession>A0AAD8N897</accession>
<dbReference type="EMBL" id="JAUIZM010000002">
    <property type="protein sequence ID" value="KAK1399496.1"/>
    <property type="molecule type" value="Genomic_DNA"/>
</dbReference>
<evidence type="ECO:0000313" key="8">
    <source>
        <dbReference type="EMBL" id="KAK1399496.1"/>
    </source>
</evidence>
<dbReference type="GO" id="GO:0016119">
    <property type="term" value="P:carotene metabolic process"/>
    <property type="evidence" value="ECO:0007669"/>
    <property type="project" value="TreeGrafter"/>
</dbReference>
<keyword evidence="3" id="KW-0125">Carotenoid biosynthesis</keyword>
<keyword evidence="7" id="KW-0472">Membrane</keyword>
<dbReference type="GO" id="GO:0016123">
    <property type="term" value="P:xanthophyll biosynthetic process"/>
    <property type="evidence" value="ECO:0007669"/>
    <property type="project" value="TreeGrafter"/>
</dbReference>
<keyword evidence="9" id="KW-1185">Reference proteome</keyword>
<dbReference type="GO" id="GO:0010291">
    <property type="term" value="F:beta-carotene 3-hydroxylase activity"/>
    <property type="evidence" value="ECO:0007669"/>
    <property type="project" value="UniProtKB-EC"/>
</dbReference>
<evidence type="ECO:0000256" key="3">
    <source>
        <dbReference type="ARBA" id="ARBA00022746"/>
    </source>
</evidence>